<sequence length="274" mass="29765">MALGSRGVGAVFVCFSGEDSGQTGKATGEPRVPRSSWSFHLSNAPGLADQLVFAHTVDLVPNASWYRRKSCITLFLTVLDSRGIELGFARYGSVNRGRRSVFGPSEGDFPVEIPARPGKILTIREFHAMSKHVLFPTCPNLQINLFGPQSGQKRLGRTSVKLGQPRSNLVKVGQTSSNSGKCASNSILRLFDVASPVGSDRLSQTPVKPGQIRSTPVELGQSWSNLLKLREMCFGPRLEVILMWRVRVESDWTGPGCLVLCANTRENPGGKNGL</sequence>
<reference evidence="1" key="1">
    <citation type="submission" date="2018-02" db="EMBL/GenBank/DDBJ databases">
        <authorList>
            <person name="Cohen D.B."/>
            <person name="Kent A.D."/>
        </authorList>
    </citation>
    <scope>NUCLEOTIDE SEQUENCE</scope>
</reference>
<organism evidence="1">
    <name type="scientific">Fagus sylvatica</name>
    <name type="common">Beechnut</name>
    <dbReference type="NCBI Taxonomy" id="28930"/>
    <lineage>
        <taxon>Eukaryota</taxon>
        <taxon>Viridiplantae</taxon>
        <taxon>Streptophyta</taxon>
        <taxon>Embryophyta</taxon>
        <taxon>Tracheophyta</taxon>
        <taxon>Spermatophyta</taxon>
        <taxon>Magnoliopsida</taxon>
        <taxon>eudicotyledons</taxon>
        <taxon>Gunneridae</taxon>
        <taxon>Pentapetalae</taxon>
        <taxon>rosids</taxon>
        <taxon>fabids</taxon>
        <taxon>Fagales</taxon>
        <taxon>Fagaceae</taxon>
        <taxon>Fagus</taxon>
    </lineage>
</organism>
<proteinExistence type="predicted"/>
<gene>
    <name evidence="1" type="ORF">FSB_LOCUS16552</name>
</gene>
<dbReference type="AlphaFoldDB" id="A0A2N9FNL3"/>
<accession>A0A2N9FNL3</accession>
<dbReference type="EMBL" id="OIVN01001011">
    <property type="protein sequence ID" value="SPC88670.1"/>
    <property type="molecule type" value="Genomic_DNA"/>
</dbReference>
<evidence type="ECO:0000313" key="1">
    <source>
        <dbReference type="EMBL" id="SPC88670.1"/>
    </source>
</evidence>
<name>A0A2N9FNL3_FAGSY</name>
<protein>
    <submittedName>
        <fullName evidence="1">Uncharacterized protein</fullName>
    </submittedName>
</protein>